<dbReference type="Proteomes" id="UP000197781">
    <property type="component" value="Chromosome"/>
</dbReference>
<dbReference type="AlphaFoldDB" id="A0A220MIB9"/>
<keyword evidence="3 7" id="KW-0479">Metal-binding</keyword>
<evidence type="ECO:0000256" key="4">
    <source>
        <dbReference type="ARBA" id="ARBA00023002"/>
    </source>
</evidence>
<dbReference type="FunFam" id="1.10.630.10:FF:000018">
    <property type="entry name" value="Cytochrome P450 monooxygenase"/>
    <property type="match status" value="1"/>
</dbReference>
<dbReference type="CDD" id="cd11032">
    <property type="entry name" value="P450_EryK-like"/>
    <property type="match status" value="1"/>
</dbReference>
<evidence type="ECO:0000256" key="1">
    <source>
        <dbReference type="ARBA" id="ARBA00010617"/>
    </source>
</evidence>
<evidence type="ECO:0000256" key="6">
    <source>
        <dbReference type="ARBA" id="ARBA00023033"/>
    </source>
</evidence>
<dbReference type="GO" id="GO:0016705">
    <property type="term" value="F:oxidoreductase activity, acting on paired donors, with incorporation or reduction of molecular oxygen"/>
    <property type="evidence" value="ECO:0007669"/>
    <property type="project" value="InterPro"/>
</dbReference>
<gene>
    <name evidence="8" type="ORF">BP422_15295</name>
</gene>
<reference evidence="8 9" key="1">
    <citation type="submission" date="2016-11" db="EMBL/GenBank/DDBJ databases">
        <authorList>
            <person name="Jaros S."/>
            <person name="Januszkiewicz K."/>
            <person name="Wedrychowicz H."/>
        </authorList>
    </citation>
    <scope>NUCLEOTIDE SEQUENCE [LARGE SCALE GENOMIC DNA]</scope>
    <source>
        <strain evidence="8 9">NF2</strain>
    </source>
</reference>
<dbReference type="GO" id="GO:0005506">
    <property type="term" value="F:iron ion binding"/>
    <property type="evidence" value="ECO:0007669"/>
    <property type="project" value="InterPro"/>
</dbReference>
<dbReference type="RefSeq" id="WP_088908524.1">
    <property type="nucleotide sequence ID" value="NZ_CP018145.1"/>
</dbReference>
<proteinExistence type="inferred from homology"/>
<dbReference type="PROSITE" id="PS00086">
    <property type="entry name" value="CYTOCHROME_P450"/>
    <property type="match status" value="1"/>
</dbReference>
<dbReference type="InterPro" id="IPR036396">
    <property type="entry name" value="Cyt_P450_sf"/>
</dbReference>
<dbReference type="PANTHER" id="PTHR46696">
    <property type="entry name" value="P450, PUTATIVE (EUROFUNG)-RELATED"/>
    <property type="match status" value="1"/>
</dbReference>
<dbReference type="GO" id="GO:0004497">
    <property type="term" value="F:monooxygenase activity"/>
    <property type="evidence" value="ECO:0007669"/>
    <property type="project" value="UniProtKB-KW"/>
</dbReference>
<dbReference type="InterPro" id="IPR002397">
    <property type="entry name" value="Cyt_P450_B"/>
</dbReference>
<dbReference type="KEGG" id="bfm:BP422_15295"/>
<organism evidence="8 9">
    <name type="scientific">Brevibacillus formosus</name>
    <dbReference type="NCBI Taxonomy" id="54913"/>
    <lineage>
        <taxon>Bacteria</taxon>
        <taxon>Bacillati</taxon>
        <taxon>Bacillota</taxon>
        <taxon>Bacilli</taxon>
        <taxon>Bacillales</taxon>
        <taxon>Paenibacillaceae</taxon>
        <taxon>Brevibacillus</taxon>
    </lineage>
</organism>
<evidence type="ECO:0000313" key="8">
    <source>
        <dbReference type="EMBL" id="ASJ54814.1"/>
    </source>
</evidence>
<dbReference type="InterPro" id="IPR017972">
    <property type="entry name" value="Cyt_P450_CS"/>
</dbReference>
<dbReference type="PRINTS" id="PR00385">
    <property type="entry name" value="P450"/>
</dbReference>
<protein>
    <submittedName>
        <fullName evidence="8">Cytochrome P450</fullName>
    </submittedName>
</protein>
<evidence type="ECO:0000256" key="2">
    <source>
        <dbReference type="ARBA" id="ARBA00022617"/>
    </source>
</evidence>
<dbReference type="SUPFAM" id="SSF48264">
    <property type="entry name" value="Cytochrome P450"/>
    <property type="match status" value="1"/>
</dbReference>
<keyword evidence="2 7" id="KW-0349">Heme</keyword>
<accession>A0A220MIB9</accession>
<dbReference type="GO" id="GO:0020037">
    <property type="term" value="F:heme binding"/>
    <property type="evidence" value="ECO:0007669"/>
    <property type="project" value="InterPro"/>
</dbReference>
<dbReference type="Pfam" id="PF00067">
    <property type="entry name" value="p450"/>
    <property type="match status" value="1"/>
</dbReference>
<dbReference type="InterPro" id="IPR001128">
    <property type="entry name" value="Cyt_P450"/>
</dbReference>
<evidence type="ECO:0000256" key="5">
    <source>
        <dbReference type="ARBA" id="ARBA00023004"/>
    </source>
</evidence>
<dbReference type="Gene3D" id="1.10.630.10">
    <property type="entry name" value="Cytochrome P450"/>
    <property type="match status" value="1"/>
</dbReference>
<comment type="similarity">
    <text evidence="1 7">Belongs to the cytochrome P450 family.</text>
</comment>
<keyword evidence="5 7" id="KW-0408">Iron</keyword>
<dbReference type="PANTHER" id="PTHR46696:SF1">
    <property type="entry name" value="CYTOCHROME P450 YJIB-RELATED"/>
    <property type="match status" value="1"/>
</dbReference>
<dbReference type="EMBL" id="CP018145">
    <property type="protein sequence ID" value="ASJ54814.1"/>
    <property type="molecule type" value="Genomic_DNA"/>
</dbReference>
<sequence>MNKVVFPNEISGAENLQQQFEPYGWYAEMRKNSPVHYDEKQQVWNVFLYSDVERVLTDYHLFSSDTGKRIAGSLALKDKGITEMDPPDHGKRRALYTKAFSTRTLQEWEPRIQEISRHLLEEVKEKQSIRILGDLATPMPVIVIADLLGVPSSDWMLFKQWSDVLIASGTRETYEDINLKKEEIMKEMAVYLSPIIQEKRENPAKDFLSDLTQTEYKDQKLSDREIIDIAISLLLAGNVTTSTLLFSVFYCFLLDRPGVYRELRENPKLVDQAIEEVLRFRPPAQVLMRKVQEDTDMFGSLMKKGEIVMAWLGSANRDENTFAQGDQFDIHRPNSNKHLSFGKGCHFCLGAPLSRLEAKVMLTEMIKCYSDISIGGFDNDLILNVTRD</sequence>
<name>A0A220MIB9_9BACL</name>
<evidence type="ECO:0000256" key="7">
    <source>
        <dbReference type="RuleBase" id="RU000461"/>
    </source>
</evidence>
<dbReference type="PRINTS" id="PR00359">
    <property type="entry name" value="BP450"/>
</dbReference>
<evidence type="ECO:0000313" key="9">
    <source>
        <dbReference type="Proteomes" id="UP000197781"/>
    </source>
</evidence>
<evidence type="ECO:0000256" key="3">
    <source>
        <dbReference type="ARBA" id="ARBA00022723"/>
    </source>
</evidence>
<keyword evidence="4 7" id="KW-0560">Oxidoreductase</keyword>
<keyword evidence="6 7" id="KW-0503">Monooxygenase</keyword>